<evidence type="ECO:0000259" key="1">
    <source>
        <dbReference type="Pfam" id="PF00501"/>
    </source>
</evidence>
<dbReference type="AlphaFoldDB" id="A0AA39CLY5"/>
<feature type="domain" description="AMP-dependent synthetase/ligase" evidence="1">
    <location>
        <begin position="12"/>
        <end position="109"/>
    </location>
</feature>
<gene>
    <name evidence="3" type="ORF">H2204_015019</name>
</gene>
<reference evidence="3" key="1">
    <citation type="submission" date="2022-10" db="EMBL/GenBank/DDBJ databases">
        <title>Culturing micro-colonial fungi from biological soil crusts in the Mojave desert and describing Neophaeococcomyces mojavensis, and introducing the new genera and species Taxawa tesnikishii.</title>
        <authorList>
            <person name="Kurbessoian T."/>
            <person name="Stajich J.E."/>
        </authorList>
    </citation>
    <scope>NUCLEOTIDE SEQUENCE</scope>
    <source>
        <strain evidence="3">TK_35</strain>
    </source>
</reference>
<evidence type="ECO:0000259" key="2">
    <source>
        <dbReference type="Pfam" id="PF13193"/>
    </source>
</evidence>
<dbReference type="InterPro" id="IPR000873">
    <property type="entry name" value="AMP-dep_synth/lig_dom"/>
</dbReference>
<name>A0AA39CLY5_9EURO</name>
<dbReference type="Gene3D" id="3.40.50.12780">
    <property type="entry name" value="N-terminal domain of ligase-like"/>
    <property type="match status" value="1"/>
</dbReference>
<dbReference type="GO" id="GO:0006631">
    <property type="term" value="P:fatty acid metabolic process"/>
    <property type="evidence" value="ECO:0007669"/>
    <property type="project" value="TreeGrafter"/>
</dbReference>
<dbReference type="SUPFAM" id="SSF56801">
    <property type="entry name" value="Acetyl-CoA synthetase-like"/>
    <property type="match status" value="1"/>
</dbReference>
<accession>A0AA39CLY5</accession>
<organism evidence="3 4">
    <name type="scientific">Knufia peltigerae</name>
    <dbReference type="NCBI Taxonomy" id="1002370"/>
    <lineage>
        <taxon>Eukaryota</taxon>
        <taxon>Fungi</taxon>
        <taxon>Dikarya</taxon>
        <taxon>Ascomycota</taxon>
        <taxon>Pezizomycotina</taxon>
        <taxon>Eurotiomycetes</taxon>
        <taxon>Chaetothyriomycetidae</taxon>
        <taxon>Chaetothyriales</taxon>
        <taxon>Trichomeriaceae</taxon>
        <taxon>Knufia</taxon>
    </lineage>
</organism>
<proteinExistence type="predicted"/>
<dbReference type="PANTHER" id="PTHR43201">
    <property type="entry name" value="ACYL-COA SYNTHETASE"/>
    <property type="match status" value="1"/>
</dbReference>
<dbReference type="Pfam" id="PF13193">
    <property type="entry name" value="AMP-binding_C"/>
    <property type="match status" value="1"/>
</dbReference>
<protein>
    <submittedName>
        <fullName evidence="3">Uncharacterized protein</fullName>
    </submittedName>
</protein>
<dbReference type="InterPro" id="IPR025110">
    <property type="entry name" value="AMP-bd_C"/>
</dbReference>
<evidence type="ECO:0000313" key="3">
    <source>
        <dbReference type="EMBL" id="KAJ9612678.1"/>
    </source>
</evidence>
<dbReference type="Proteomes" id="UP001172681">
    <property type="component" value="Unassembled WGS sequence"/>
</dbReference>
<feature type="domain" description="AMP-binding enzyme C-terminal" evidence="2">
    <location>
        <begin position="164"/>
        <end position="246"/>
    </location>
</feature>
<keyword evidence="4" id="KW-1185">Reference proteome</keyword>
<evidence type="ECO:0000313" key="4">
    <source>
        <dbReference type="Proteomes" id="UP001172681"/>
    </source>
</evidence>
<sequence>MSAVDKHGFKINAVRNGIAAGTKVPPTLLEQLRQKLGFRHTAVCYGMTETSPSSFMTVPSDPLKMNLETVGRVLPHTMAKIVDDCGRILPRGTRGEIAVSGYLLQQGYYRNLVKTAEVMIPDENGKVWMHTGDEGFFDENGYCTITGRLKDMIIRGGENIYPLEIEERLLELQGVSQAAVVGIKDDKYGEEIGAFIQLATGTPKPSIQEIRAWIRQILAPQKVPRHLFWVGPGEATGQFPVTGSGKIRKDALRKIGESLKSETKSQRTASKL</sequence>
<dbReference type="Pfam" id="PF00501">
    <property type="entry name" value="AMP-binding"/>
    <property type="match status" value="1"/>
</dbReference>
<dbReference type="InterPro" id="IPR042099">
    <property type="entry name" value="ANL_N_sf"/>
</dbReference>
<dbReference type="GO" id="GO:0031956">
    <property type="term" value="F:medium-chain fatty acid-CoA ligase activity"/>
    <property type="evidence" value="ECO:0007669"/>
    <property type="project" value="TreeGrafter"/>
</dbReference>
<dbReference type="Gene3D" id="3.30.300.30">
    <property type="match status" value="1"/>
</dbReference>
<dbReference type="InterPro" id="IPR045851">
    <property type="entry name" value="AMP-bd_C_sf"/>
</dbReference>
<comment type="caution">
    <text evidence="3">The sequence shown here is derived from an EMBL/GenBank/DDBJ whole genome shotgun (WGS) entry which is preliminary data.</text>
</comment>
<dbReference type="EMBL" id="JAPDRN010000213">
    <property type="protein sequence ID" value="KAJ9612678.1"/>
    <property type="molecule type" value="Genomic_DNA"/>
</dbReference>
<dbReference type="PANTHER" id="PTHR43201:SF6">
    <property type="entry name" value="ACYL COA SYNTHETASE (EUROFUNG)"/>
    <property type="match status" value="1"/>
</dbReference>